<evidence type="ECO:0000256" key="1">
    <source>
        <dbReference type="ARBA" id="ARBA00001113"/>
    </source>
</evidence>
<dbReference type="InterPro" id="IPR039643">
    <property type="entry name" value="DhaM"/>
</dbReference>
<feature type="domain" description="PTS EIIA type-4" evidence="9">
    <location>
        <begin position="1"/>
        <end position="131"/>
    </location>
</feature>
<dbReference type="InterPro" id="IPR004701">
    <property type="entry name" value="PTS_EIIA_man-typ"/>
</dbReference>
<dbReference type="InterPro" id="IPR012844">
    <property type="entry name" value="DhaM_N"/>
</dbReference>
<dbReference type="NCBIfam" id="TIGR01003">
    <property type="entry name" value="PTS_HPr_family"/>
    <property type="match status" value="1"/>
</dbReference>
<dbReference type="Gene3D" id="3.30.1340.10">
    <property type="entry name" value="HPr-like"/>
    <property type="match status" value="1"/>
</dbReference>
<evidence type="ECO:0000313" key="11">
    <source>
        <dbReference type="EMBL" id="GAA2566612.1"/>
    </source>
</evidence>
<dbReference type="EMBL" id="BAAARI010000001">
    <property type="protein sequence ID" value="GAA2566612.1"/>
    <property type="molecule type" value="Genomic_DNA"/>
</dbReference>
<dbReference type="RefSeq" id="WP_344225923.1">
    <property type="nucleotide sequence ID" value="NZ_BAAARI010000001.1"/>
</dbReference>
<comment type="subunit">
    <text evidence="7">Homodimer. The dihydroxyacetone kinase complex is composed of a homodimer of DhaM, a homodimer of DhaK and the subunit DhaL.</text>
</comment>
<dbReference type="Pfam" id="PF03610">
    <property type="entry name" value="EIIA-man"/>
    <property type="match status" value="1"/>
</dbReference>
<keyword evidence="12" id="KW-1185">Reference proteome</keyword>
<dbReference type="SUPFAM" id="SSF55594">
    <property type="entry name" value="HPr-like"/>
    <property type="match status" value="1"/>
</dbReference>
<dbReference type="PANTHER" id="PTHR38594">
    <property type="entry name" value="PEP-DEPENDENT DIHYDROXYACETONE KINASE, PHOSPHORYL DONOR SUBUNIT DHAM"/>
    <property type="match status" value="1"/>
</dbReference>
<dbReference type="PROSITE" id="PS00369">
    <property type="entry name" value="PTS_HPR_HIS"/>
    <property type="match status" value="1"/>
</dbReference>
<reference evidence="12" key="1">
    <citation type="journal article" date="2019" name="Int. J. Syst. Evol. Microbiol.">
        <title>The Global Catalogue of Microorganisms (GCM) 10K type strain sequencing project: providing services to taxonomists for standard genome sequencing and annotation.</title>
        <authorList>
            <consortium name="The Broad Institute Genomics Platform"/>
            <consortium name="The Broad Institute Genome Sequencing Center for Infectious Disease"/>
            <person name="Wu L."/>
            <person name="Ma J."/>
        </authorList>
    </citation>
    <scope>NUCLEOTIDE SEQUENCE [LARGE SCALE GENOMIC DNA]</scope>
    <source>
        <strain evidence="12">JCM 16365</strain>
    </source>
</reference>
<evidence type="ECO:0000256" key="4">
    <source>
        <dbReference type="ARBA" id="ARBA00012095"/>
    </source>
</evidence>
<comment type="catalytic activity">
    <reaction evidence="1">
        <text>dihydroxyacetone + phosphoenolpyruvate = dihydroxyacetone phosphate + pyruvate</text>
        <dbReference type="Rhea" id="RHEA:18381"/>
        <dbReference type="ChEBI" id="CHEBI:15361"/>
        <dbReference type="ChEBI" id="CHEBI:16016"/>
        <dbReference type="ChEBI" id="CHEBI:57642"/>
        <dbReference type="ChEBI" id="CHEBI:58702"/>
        <dbReference type="EC" id="2.7.1.121"/>
    </reaction>
</comment>
<evidence type="ECO:0000256" key="2">
    <source>
        <dbReference type="ARBA" id="ARBA00002788"/>
    </source>
</evidence>
<accession>A0ABP6BG08</accession>
<gene>
    <name evidence="11" type="ORF">GCM10009862_01530</name>
</gene>
<dbReference type="InterPro" id="IPR036662">
    <property type="entry name" value="PTS_EIIA_man-typ_sf"/>
</dbReference>
<dbReference type="PROSITE" id="PS51350">
    <property type="entry name" value="PTS_HPR_DOM"/>
    <property type="match status" value="1"/>
</dbReference>
<dbReference type="PROSITE" id="PS51096">
    <property type="entry name" value="PTS_EIIA_TYPE_4"/>
    <property type="match status" value="1"/>
</dbReference>
<evidence type="ECO:0000256" key="8">
    <source>
        <dbReference type="SAM" id="MobiDB-lite"/>
    </source>
</evidence>
<dbReference type="InterPro" id="IPR001020">
    <property type="entry name" value="PTS_HPr_His_P_site"/>
</dbReference>
<evidence type="ECO:0000256" key="5">
    <source>
        <dbReference type="ARBA" id="ARBA00020422"/>
    </source>
</evidence>
<feature type="region of interest" description="Disordered" evidence="8">
    <location>
        <begin position="131"/>
        <end position="155"/>
    </location>
</feature>
<dbReference type="PANTHER" id="PTHR38594:SF1">
    <property type="entry name" value="PEP-DEPENDENT DIHYDROXYACETONE KINASE, PHOSPHORYL DONOR SUBUNIT DHAM"/>
    <property type="match status" value="1"/>
</dbReference>
<feature type="domain" description="HPr" evidence="10">
    <location>
        <begin position="157"/>
        <end position="247"/>
    </location>
</feature>
<dbReference type="NCBIfam" id="TIGR02364">
    <property type="entry name" value="dha_pts"/>
    <property type="match status" value="1"/>
</dbReference>
<dbReference type="PRINTS" id="PR00107">
    <property type="entry name" value="PHOSPHOCPHPR"/>
</dbReference>
<protein>
    <recommendedName>
        <fullName evidence="5">Phosphocarrier protein HPr</fullName>
        <ecNumber evidence="4">2.7.1.121</ecNumber>
    </recommendedName>
</protein>
<dbReference type="Pfam" id="PF00381">
    <property type="entry name" value="PTS-HPr"/>
    <property type="match status" value="1"/>
</dbReference>
<evidence type="ECO:0000256" key="3">
    <source>
        <dbReference type="ARBA" id="ARBA00003681"/>
    </source>
</evidence>
<evidence type="ECO:0000259" key="9">
    <source>
        <dbReference type="PROSITE" id="PS51096"/>
    </source>
</evidence>
<dbReference type="Proteomes" id="UP001500274">
    <property type="component" value="Unassembled WGS sequence"/>
</dbReference>
<dbReference type="Gene3D" id="3.40.50.510">
    <property type="entry name" value="Phosphotransferase system, mannose-type IIA component"/>
    <property type="match status" value="1"/>
</dbReference>
<dbReference type="InterPro" id="IPR035895">
    <property type="entry name" value="HPr-like_sf"/>
</dbReference>
<comment type="caution">
    <text evidence="11">The sequence shown here is derived from an EMBL/GenBank/DDBJ whole genome shotgun (WGS) entry which is preliminary data.</text>
</comment>
<evidence type="ECO:0000256" key="6">
    <source>
        <dbReference type="ARBA" id="ARBA00022679"/>
    </source>
</evidence>
<keyword evidence="6" id="KW-0808">Transferase</keyword>
<evidence type="ECO:0000259" key="10">
    <source>
        <dbReference type="PROSITE" id="PS51350"/>
    </source>
</evidence>
<name>A0ABP6BG08_9MICO</name>
<sequence length="247" mass="24890">MIGFVVVSHSRPLAEAAVALATQMVAGALPPIEIAAGSADGGFGTDAAAIAASVDRLDAVEDVVVLMDLGSAVLSAEMALEFVANPDRVHLSSAPFVEGLVAAVVLAATGADWTRIHAELGSAYAQKARHLGAEPGPDESAPEPPVAVPEPASGGDEASFEAVVVNPSGLHARPAATFVKTAARFDALVEIENLDAGSGPVSAASLLALIALGIGRGARVRVRARGREAQPAIDALRALVEDGFGEL</sequence>
<comment type="function">
    <text evidence="2">Component of the dihydroxyacetone kinase complex, which is responsible for the phosphoenolpyruvate (PEP)-dependent phosphorylation of dihydroxyacetone. DhaM serves as the phosphoryl donor. Is phosphorylated by phosphoenolpyruvate in an EI- and HPr-dependent reaction, and a phosphorelay system on histidine residues finally leads to phosphoryl transfer to DhaL and dihydroxyacetone.</text>
</comment>
<evidence type="ECO:0000313" key="12">
    <source>
        <dbReference type="Proteomes" id="UP001500274"/>
    </source>
</evidence>
<proteinExistence type="predicted"/>
<dbReference type="InterPro" id="IPR000032">
    <property type="entry name" value="HPr-like"/>
</dbReference>
<organism evidence="11 12">
    <name type="scientific">Microbacterium binotii</name>
    <dbReference type="NCBI Taxonomy" id="462710"/>
    <lineage>
        <taxon>Bacteria</taxon>
        <taxon>Bacillati</taxon>
        <taxon>Actinomycetota</taxon>
        <taxon>Actinomycetes</taxon>
        <taxon>Micrococcales</taxon>
        <taxon>Microbacteriaceae</taxon>
        <taxon>Microbacterium</taxon>
    </lineage>
</organism>
<comment type="function">
    <text evidence="3">General (non sugar-specific) component of the phosphoenolpyruvate-dependent sugar phosphotransferase system (sugar PTS). This major carbohydrate active-transport system catalyzes the phosphorylation of incoming sugar substrates concomitantly with their translocation across the cell membrane. The phosphoryl group from phosphoenolpyruvate (PEP) is transferred to the phosphoryl carrier protein HPr by enzyme I. Phospho-HPr then transfers it to the PTS EIIA domain.</text>
</comment>
<dbReference type="EC" id="2.7.1.121" evidence="4"/>
<dbReference type="SUPFAM" id="SSF53062">
    <property type="entry name" value="PTS system fructose IIA component-like"/>
    <property type="match status" value="1"/>
</dbReference>
<evidence type="ECO:0000256" key="7">
    <source>
        <dbReference type="ARBA" id="ARBA00046577"/>
    </source>
</evidence>